<accession>A0A2P2IZP5</accession>
<sequence>MKPTMYSPCYRNSNGPKKESSSQFTERCLDIFGIFFFFRIAHTQPCNSPEWQACSSASFMGHHIASMF</sequence>
<dbReference type="EMBL" id="GGEC01006169">
    <property type="protein sequence ID" value="MBW86652.1"/>
    <property type="molecule type" value="Transcribed_RNA"/>
</dbReference>
<protein>
    <submittedName>
        <fullName evidence="2">Uncharacterized protein</fullName>
    </submittedName>
</protein>
<feature type="compositionally biased region" description="Polar residues" evidence="1">
    <location>
        <begin position="10"/>
        <end position="22"/>
    </location>
</feature>
<reference evidence="2" key="1">
    <citation type="submission" date="2018-02" db="EMBL/GenBank/DDBJ databases">
        <title>Rhizophora mucronata_Transcriptome.</title>
        <authorList>
            <person name="Meera S.P."/>
            <person name="Sreeshan A."/>
            <person name="Augustine A."/>
        </authorList>
    </citation>
    <scope>NUCLEOTIDE SEQUENCE</scope>
    <source>
        <tissue evidence="2">Leaf</tissue>
    </source>
</reference>
<feature type="region of interest" description="Disordered" evidence="1">
    <location>
        <begin position="1"/>
        <end position="22"/>
    </location>
</feature>
<evidence type="ECO:0000313" key="2">
    <source>
        <dbReference type="EMBL" id="MBW86652.1"/>
    </source>
</evidence>
<evidence type="ECO:0000256" key="1">
    <source>
        <dbReference type="SAM" id="MobiDB-lite"/>
    </source>
</evidence>
<organism evidence="2">
    <name type="scientific">Rhizophora mucronata</name>
    <name type="common">Asiatic mangrove</name>
    <dbReference type="NCBI Taxonomy" id="61149"/>
    <lineage>
        <taxon>Eukaryota</taxon>
        <taxon>Viridiplantae</taxon>
        <taxon>Streptophyta</taxon>
        <taxon>Embryophyta</taxon>
        <taxon>Tracheophyta</taxon>
        <taxon>Spermatophyta</taxon>
        <taxon>Magnoliopsida</taxon>
        <taxon>eudicotyledons</taxon>
        <taxon>Gunneridae</taxon>
        <taxon>Pentapetalae</taxon>
        <taxon>rosids</taxon>
        <taxon>fabids</taxon>
        <taxon>Malpighiales</taxon>
        <taxon>Rhizophoraceae</taxon>
        <taxon>Rhizophora</taxon>
    </lineage>
</organism>
<dbReference type="AlphaFoldDB" id="A0A2P2IZP5"/>
<proteinExistence type="predicted"/>
<name>A0A2P2IZP5_RHIMU</name>